<reference evidence="3 4" key="1">
    <citation type="journal article" date="2020" name="ISME J.">
        <title>Comparative genomics reveals insights into cyanobacterial evolution and habitat adaptation.</title>
        <authorList>
            <person name="Chen M.Y."/>
            <person name="Teng W.K."/>
            <person name="Zhao L."/>
            <person name="Hu C.X."/>
            <person name="Zhou Y.K."/>
            <person name="Han B.P."/>
            <person name="Song L.R."/>
            <person name="Shu W.S."/>
        </authorList>
    </citation>
    <scope>NUCLEOTIDE SEQUENCE [LARGE SCALE GENOMIC DNA]</scope>
    <source>
        <strain evidence="3 4">FACHB-288</strain>
    </source>
</reference>
<dbReference type="Pfam" id="PF05685">
    <property type="entry name" value="Uma2"/>
    <property type="match status" value="1"/>
</dbReference>
<protein>
    <submittedName>
        <fullName evidence="3">Uma2 family endonuclease</fullName>
    </submittedName>
</protein>
<comment type="caution">
    <text evidence="3">The sequence shown here is derived from an EMBL/GenBank/DDBJ whole genome shotgun (WGS) entry which is preliminary data.</text>
</comment>
<keyword evidence="3" id="KW-0255">Endonuclease</keyword>
<evidence type="ECO:0000313" key="3">
    <source>
        <dbReference type="EMBL" id="MBD2195249.1"/>
    </source>
</evidence>
<dbReference type="RefSeq" id="WP_190539123.1">
    <property type="nucleotide sequence ID" value="NZ_CAWPNO010000117.1"/>
</dbReference>
<dbReference type="PANTHER" id="PTHR33352:SF3">
    <property type="entry name" value="SLR1612 PROTEIN"/>
    <property type="match status" value="1"/>
</dbReference>
<organism evidence="3 4">
    <name type="scientific">Calothrix parietina FACHB-288</name>
    <dbReference type="NCBI Taxonomy" id="2692896"/>
    <lineage>
        <taxon>Bacteria</taxon>
        <taxon>Bacillati</taxon>
        <taxon>Cyanobacteriota</taxon>
        <taxon>Cyanophyceae</taxon>
        <taxon>Nostocales</taxon>
        <taxon>Calotrichaceae</taxon>
        <taxon>Calothrix</taxon>
    </lineage>
</organism>
<gene>
    <name evidence="3" type="ORF">H6G24_07025</name>
</gene>
<evidence type="ECO:0000313" key="4">
    <source>
        <dbReference type="Proteomes" id="UP000658514"/>
    </source>
</evidence>
<dbReference type="EMBL" id="JACJQH010000008">
    <property type="protein sequence ID" value="MBD2195249.1"/>
    <property type="molecule type" value="Genomic_DNA"/>
</dbReference>
<dbReference type="CDD" id="cd06260">
    <property type="entry name" value="DUF820-like"/>
    <property type="match status" value="1"/>
</dbReference>
<keyword evidence="4" id="KW-1185">Reference proteome</keyword>
<dbReference type="InterPro" id="IPR008538">
    <property type="entry name" value="Uma2"/>
</dbReference>
<feature type="region of interest" description="Disordered" evidence="1">
    <location>
        <begin position="1"/>
        <end position="22"/>
    </location>
</feature>
<dbReference type="Gene3D" id="3.90.1570.10">
    <property type="entry name" value="tt1808, chain A"/>
    <property type="match status" value="1"/>
</dbReference>
<accession>A0ABR8A5X3</accession>
<evidence type="ECO:0000259" key="2">
    <source>
        <dbReference type="Pfam" id="PF05685"/>
    </source>
</evidence>
<dbReference type="Proteomes" id="UP000658514">
    <property type="component" value="Unassembled WGS sequence"/>
</dbReference>
<dbReference type="InterPro" id="IPR012296">
    <property type="entry name" value="Nuclease_put_TT1808"/>
</dbReference>
<sequence length="231" mass="26992">MVNYQRDRVLPTSTELPCSDDTPVDNEDQNFIPNLLLFLLESIWAQRNDWFFGVDMGIYHTTGVSHLVPVVPDGFLSLGVERRKADKSRLSYVVWEEQNIVPKFVLEVVSKTPGDEYDTKLNIYAQLGVLYYLIYNPQYWRRDQHQPFELYKLINGEYQLQIGEPFWMPEINLGIGRSRYTSGTIQREVLYWYDETGTRYPTADEIAQAERQKTEKLAAKLRELGIDPDNI</sequence>
<dbReference type="GO" id="GO:0004519">
    <property type="term" value="F:endonuclease activity"/>
    <property type="evidence" value="ECO:0007669"/>
    <property type="project" value="UniProtKB-KW"/>
</dbReference>
<name>A0ABR8A5X3_9CYAN</name>
<feature type="domain" description="Putative restriction endonuclease" evidence="2">
    <location>
        <begin position="28"/>
        <end position="164"/>
    </location>
</feature>
<dbReference type="SUPFAM" id="SSF52980">
    <property type="entry name" value="Restriction endonuclease-like"/>
    <property type="match status" value="1"/>
</dbReference>
<keyword evidence="3" id="KW-0540">Nuclease</keyword>
<proteinExistence type="predicted"/>
<evidence type="ECO:0000256" key="1">
    <source>
        <dbReference type="SAM" id="MobiDB-lite"/>
    </source>
</evidence>
<dbReference type="PANTHER" id="PTHR33352">
    <property type="entry name" value="SLR1095 PROTEIN"/>
    <property type="match status" value="1"/>
</dbReference>
<keyword evidence="3" id="KW-0378">Hydrolase</keyword>
<dbReference type="InterPro" id="IPR011335">
    <property type="entry name" value="Restrct_endonuc-II-like"/>
</dbReference>